<dbReference type="InterPro" id="IPR025714">
    <property type="entry name" value="Methyltranfer_dom"/>
</dbReference>
<dbReference type="PANTHER" id="PTHR13369:SF0">
    <property type="entry name" value="GLUTATHIONE S-TRANSFERASE C-TERMINAL DOMAIN-CONTAINING PROTEIN"/>
    <property type="match status" value="1"/>
</dbReference>
<sequence>MANYFDSFSHLDELLTQSRCFWQFMPFSQLDYQWRETYPELCEWLENLSEAQLAEYQNNAELLAHTLKKWIPPSVELFNATSLAFLPQKETELPRGSDTGIPGRKWQQITAFTSALPKLGLPWLEWCAGKGHLGRVLALSHQQPVVSLEWQDQLCIDGEAMAQHLNLPITFVQADAFAKESQQHIKTEQHAVALHACGDLHTSLLQHCAAKQAAAVSISPCCYHLIRSDFYQMLSEYGKKTQLQLSKHDLRLPLQETVTAGQRVQALRETEVSFRLGFDALQRHVRDVDEYLSVPNTQKALFNQGFSAFCHWAAEKKSINLAGLDIDYDYWLAEGKRRFQISERMELVRQLFRRPLEMWLVLDRACFMVEQGYQVEIGLFCEKPMTPRNILINAYISK</sequence>
<protein>
    <recommendedName>
        <fullName evidence="1">Methyltransferase domain-containing protein</fullName>
    </recommendedName>
</protein>
<dbReference type="AlphaFoldDB" id="A0A2T3QPI8"/>
<gene>
    <name evidence="2" type="ORF">NCTC11647_00934</name>
</gene>
<dbReference type="Pfam" id="PF13679">
    <property type="entry name" value="Methyltransf_32"/>
    <property type="match status" value="1"/>
</dbReference>
<dbReference type="OrthoDB" id="5298194at2"/>
<name>A0A2T3QPI8_PHODM</name>
<dbReference type="SUPFAM" id="SSF53335">
    <property type="entry name" value="S-adenosyl-L-methionine-dependent methyltransferases"/>
    <property type="match status" value="1"/>
</dbReference>
<dbReference type="EMBL" id="UATL01000001">
    <property type="protein sequence ID" value="SPY27869.1"/>
    <property type="molecule type" value="Genomic_DNA"/>
</dbReference>
<dbReference type="PANTHER" id="PTHR13369">
    <property type="match status" value="1"/>
</dbReference>
<evidence type="ECO:0000313" key="2">
    <source>
        <dbReference type="EMBL" id="SPY27869.1"/>
    </source>
</evidence>
<proteinExistence type="predicted"/>
<evidence type="ECO:0000313" key="3">
    <source>
        <dbReference type="Proteomes" id="UP000251647"/>
    </source>
</evidence>
<evidence type="ECO:0000259" key="1">
    <source>
        <dbReference type="Pfam" id="PF13679"/>
    </source>
</evidence>
<dbReference type="InterPro" id="IPR029063">
    <property type="entry name" value="SAM-dependent_MTases_sf"/>
</dbReference>
<dbReference type="RefSeq" id="WP_005299991.1">
    <property type="nucleotide sequence ID" value="NZ_CP073684.1"/>
</dbReference>
<feature type="domain" description="Methyltransferase" evidence="1">
    <location>
        <begin position="124"/>
        <end position="228"/>
    </location>
</feature>
<accession>A0A2T3QPI8</accession>
<organism evidence="2 3">
    <name type="scientific">Photobacterium damselae</name>
    <dbReference type="NCBI Taxonomy" id="38293"/>
    <lineage>
        <taxon>Bacteria</taxon>
        <taxon>Pseudomonadati</taxon>
        <taxon>Pseudomonadota</taxon>
        <taxon>Gammaproteobacteria</taxon>
        <taxon>Vibrionales</taxon>
        <taxon>Vibrionaceae</taxon>
        <taxon>Photobacterium</taxon>
    </lineage>
</organism>
<reference evidence="2 3" key="1">
    <citation type="submission" date="2018-06" db="EMBL/GenBank/DDBJ databases">
        <authorList>
            <consortium name="Pathogen Informatics"/>
            <person name="Doyle S."/>
        </authorList>
    </citation>
    <scope>NUCLEOTIDE SEQUENCE [LARGE SCALE GENOMIC DNA]</scope>
    <source>
        <strain evidence="2 3">NCTC11647</strain>
    </source>
</reference>
<dbReference type="Proteomes" id="UP000251647">
    <property type="component" value="Unassembled WGS sequence"/>
</dbReference>